<dbReference type="InterPro" id="IPR036388">
    <property type="entry name" value="WH-like_DNA-bd_sf"/>
</dbReference>
<organism evidence="6 7">
    <name type="scientific">Rhodanobacter umsongensis</name>
    <dbReference type="NCBI Taxonomy" id="633153"/>
    <lineage>
        <taxon>Bacteria</taxon>
        <taxon>Pseudomonadati</taxon>
        <taxon>Pseudomonadota</taxon>
        <taxon>Gammaproteobacteria</taxon>
        <taxon>Lysobacterales</taxon>
        <taxon>Rhodanobacteraceae</taxon>
        <taxon>Rhodanobacter</taxon>
    </lineage>
</organism>
<reference evidence="7" key="1">
    <citation type="journal article" date="2019" name="Int. J. Syst. Evol. Microbiol.">
        <title>The Global Catalogue of Microorganisms (GCM) 10K type strain sequencing project: providing services to taxonomists for standard genome sequencing and annotation.</title>
        <authorList>
            <consortium name="The Broad Institute Genomics Platform"/>
            <consortium name="The Broad Institute Genome Sequencing Center for Infectious Disease"/>
            <person name="Wu L."/>
            <person name="Ma J."/>
        </authorList>
    </citation>
    <scope>NUCLEOTIDE SEQUENCE [LARGE SCALE GENOMIC DNA]</scope>
    <source>
        <strain evidence="7">JCM 17130</strain>
    </source>
</reference>
<evidence type="ECO:0000256" key="2">
    <source>
        <dbReference type="ARBA" id="ARBA00023015"/>
    </source>
</evidence>
<dbReference type="EMBL" id="JBHSMK010000002">
    <property type="protein sequence ID" value="MFC5435022.1"/>
    <property type="molecule type" value="Genomic_DNA"/>
</dbReference>
<dbReference type="PANTHER" id="PTHR43133:SF39">
    <property type="entry name" value="SIMILAR TO RNA POLYMERASE SIGMA-E FACTOR"/>
    <property type="match status" value="1"/>
</dbReference>
<dbReference type="InterPro" id="IPR053812">
    <property type="entry name" value="HTH_Sigma70_ECF-like"/>
</dbReference>
<evidence type="ECO:0000256" key="4">
    <source>
        <dbReference type="ARBA" id="ARBA00023163"/>
    </source>
</evidence>
<evidence type="ECO:0000313" key="6">
    <source>
        <dbReference type="EMBL" id="MFC5435022.1"/>
    </source>
</evidence>
<comment type="caution">
    <text evidence="6">The sequence shown here is derived from an EMBL/GenBank/DDBJ whole genome shotgun (WGS) entry which is preliminary data.</text>
</comment>
<dbReference type="Gene3D" id="1.10.10.10">
    <property type="entry name" value="Winged helix-like DNA-binding domain superfamily/Winged helix DNA-binding domain"/>
    <property type="match status" value="1"/>
</dbReference>
<sequence>MTDTRQMPLDRSAEALFVTVYARLKAMAARQLASRRNATLDTTELVHELYLRMGQREALHFDHPAQFFSYAARAMRHLLINRARDRLRLCAGGQWQRITLDDRDLKLALDTAEQALALDAALDDLEQTDARAAQVVELRFFAGLSLEQVGETLGLARRTIDRDWRFARAFIKARME</sequence>
<evidence type="ECO:0000259" key="5">
    <source>
        <dbReference type="Pfam" id="PF07638"/>
    </source>
</evidence>
<evidence type="ECO:0000313" key="7">
    <source>
        <dbReference type="Proteomes" id="UP001596013"/>
    </source>
</evidence>
<keyword evidence="3" id="KW-0731">Sigma factor</keyword>
<dbReference type="InterPro" id="IPR013324">
    <property type="entry name" value="RNA_pol_sigma_r3/r4-like"/>
</dbReference>
<dbReference type="NCBIfam" id="TIGR02937">
    <property type="entry name" value="sigma70-ECF"/>
    <property type="match status" value="1"/>
</dbReference>
<dbReference type="SUPFAM" id="SSF88946">
    <property type="entry name" value="Sigma2 domain of RNA polymerase sigma factors"/>
    <property type="match status" value="1"/>
</dbReference>
<protein>
    <submittedName>
        <fullName evidence="6">ECF-type sigma factor</fullName>
    </submittedName>
</protein>
<dbReference type="InterPro" id="IPR013325">
    <property type="entry name" value="RNA_pol_sigma_r2"/>
</dbReference>
<dbReference type="InterPro" id="IPR039425">
    <property type="entry name" value="RNA_pol_sigma-70-like"/>
</dbReference>
<dbReference type="PANTHER" id="PTHR43133">
    <property type="entry name" value="RNA POLYMERASE ECF-TYPE SIGMA FACTO"/>
    <property type="match status" value="1"/>
</dbReference>
<proteinExistence type="inferred from homology"/>
<comment type="similarity">
    <text evidence="1">Belongs to the sigma-70 factor family. ECF subfamily.</text>
</comment>
<keyword evidence="4" id="KW-0804">Transcription</keyword>
<dbReference type="RefSeq" id="WP_377300930.1">
    <property type="nucleotide sequence ID" value="NZ_JBHSMK010000002.1"/>
</dbReference>
<dbReference type="InterPro" id="IPR014284">
    <property type="entry name" value="RNA_pol_sigma-70_dom"/>
</dbReference>
<gene>
    <name evidence="6" type="ORF">ACFPME_00475</name>
</gene>
<name>A0ABW0JG22_9GAMM</name>
<keyword evidence="7" id="KW-1185">Reference proteome</keyword>
<feature type="domain" description="RNA polymerase sigma-70 ECF-like HTH" evidence="5">
    <location>
        <begin position="12"/>
        <end position="175"/>
    </location>
</feature>
<dbReference type="InterPro" id="IPR011517">
    <property type="entry name" value="RNA_pol_sigma70_ECF-like"/>
</dbReference>
<dbReference type="Proteomes" id="UP001596013">
    <property type="component" value="Unassembled WGS sequence"/>
</dbReference>
<accession>A0ABW0JG22</accession>
<dbReference type="NCBIfam" id="TIGR02999">
    <property type="entry name" value="Sig-70_X6"/>
    <property type="match status" value="1"/>
</dbReference>
<evidence type="ECO:0000256" key="1">
    <source>
        <dbReference type="ARBA" id="ARBA00010641"/>
    </source>
</evidence>
<dbReference type="SUPFAM" id="SSF88659">
    <property type="entry name" value="Sigma3 and sigma4 domains of RNA polymerase sigma factors"/>
    <property type="match status" value="1"/>
</dbReference>
<keyword evidence="2" id="KW-0805">Transcription regulation</keyword>
<dbReference type="Pfam" id="PF07638">
    <property type="entry name" value="Sigma70_ECF"/>
    <property type="match status" value="1"/>
</dbReference>
<evidence type="ECO:0000256" key="3">
    <source>
        <dbReference type="ARBA" id="ARBA00023082"/>
    </source>
</evidence>